<evidence type="ECO:0000256" key="2">
    <source>
        <dbReference type="ARBA" id="ARBA00022679"/>
    </source>
</evidence>
<evidence type="ECO:0000256" key="8">
    <source>
        <dbReference type="ARBA" id="ARBA00022840"/>
    </source>
</evidence>
<protein>
    <submittedName>
        <fullName evidence="13">CCA tRNA nucleotidyltransferase</fullName>
        <ecNumber evidence="13">2.7.7.72</ecNumber>
    </submittedName>
</protein>
<dbReference type="Proteomes" id="UP001139485">
    <property type="component" value="Unassembled WGS sequence"/>
</dbReference>
<dbReference type="AlphaFoldDB" id="A0A9X2IFX1"/>
<evidence type="ECO:0000256" key="3">
    <source>
        <dbReference type="ARBA" id="ARBA00022694"/>
    </source>
</evidence>
<dbReference type="EC" id="2.7.7.72" evidence="13"/>
<keyword evidence="3" id="KW-0819">tRNA processing</keyword>
<dbReference type="PANTHER" id="PTHR47545">
    <property type="entry name" value="MULTIFUNCTIONAL CCA PROTEIN"/>
    <property type="match status" value="1"/>
</dbReference>
<dbReference type="SUPFAM" id="SSF81891">
    <property type="entry name" value="Poly A polymerase C-terminal region-like"/>
    <property type="match status" value="1"/>
</dbReference>
<gene>
    <name evidence="13" type="ORF">M8330_11745</name>
</gene>
<keyword evidence="9" id="KW-0460">Magnesium</keyword>
<dbReference type="InterPro" id="IPR006674">
    <property type="entry name" value="HD_domain"/>
</dbReference>
<dbReference type="GO" id="GO:0003723">
    <property type="term" value="F:RNA binding"/>
    <property type="evidence" value="ECO:0007669"/>
    <property type="project" value="UniProtKB-KW"/>
</dbReference>
<dbReference type="PANTHER" id="PTHR47545:SF1">
    <property type="entry name" value="MULTIFUNCTIONAL CCA PROTEIN"/>
    <property type="match status" value="1"/>
</dbReference>
<dbReference type="NCBIfam" id="TIGR00277">
    <property type="entry name" value="HDIG"/>
    <property type="match status" value="1"/>
</dbReference>
<evidence type="ECO:0000256" key="1">
    <source>
        <dbReference type="ARBA" id="ARBA00001946"/>
    </source>
</evidence>
<dbReference type="CDD" id="cd00077">
    <property type="entry name" value="HDc"/>
    <property type="match status" value="1"/>
</dbReference>
<organism evidence="13 14">
    <name type="scientific">Nocardioides bruguierae</name>
    <dbReference type="NCBI Taxonomy" id="2945102"/>
    <lineage>
        <taxon>Bacteria</taxon>
        <taxon>Bacillati</taxon>
        <taxon>Actinomycetota</taxon>
        <taxon>Actinomycetes</taxon>
        <taxon>Propionibacteriales</taxon>
        <taxon>Nocardioidaceae</taxon>
        <taxon>Nocardioides</taxon>
    </lineage>
</organism>
<evidence type="ECO:0000256" key="5">
    <source>
        <dbReference type="ARBA" id="ARBA00022723"/>
    </source>
</evidence>
<evidence type="ECO:0000256" key="4">
    <source>
        <dbReference type="ARBA" id="ARBA00022695"/>
    </source>
</evidence>
<proteinExistence type="predicted"/>
<comment type="caution">
    <text evidence="13">The sequence shown here is derived from an EMBL/GenBank/DDBJ whole genome shotgun (WGS) entry which is preliminary data.</text>
</comment>
<evidence type="ECO:0000256" key="7">
    <source>
        <dbReference type="ARBA" id="ARBA00022800"/>
    </source>
</evidence>
<dbReference type="InterPro" id="IPR002646">
    <property type="entry name" value="PolA_pol_head_dom"/>
</dbReference>
<feature type="coiled-coil region" evidence="11">
    <location>
        <begin position="394"/>
        <end position="421"/>
    </location>
</feature>
<dbReference type="GO" id="GO:0042245">
    <property type="term" value="P:RNA repair"/>
    <property type="evidence" value="ECO:0007669"/>
    <property type="project" value="UniProtKB-KW"/>
</dbReference>
<dbReference type="PROSITE" id="PS51831">
    <property type="entry name" value="HD"/>
    <property type="match status" value="1"/>
</dbReference>
<evidence type="ECO:0000259" key="12">
    <source>
        <dbReference type="PROSITE" id="PS51831"/>
    </source>
</evidence>
<dbReference type="GO" id="GO:0046872">
    <property type="term" value="F:metal ion binding"/>
    <property type="evidence" value="ECO:0007669"/>
    <property type="project" value="UniProtKB-KW"/>
</dbReference>
<evidence type="ECO:0000313" key="13">
    <source>
        <dbReference type="EMBL" id="MCM0620964.1"/>
    </source>
</evidence>
<dbReference type="InterPro" id="IPR032828">
    <property type="entry name" value="PolyA_RNA-bd"/>
</dbReference>
<comment type="cofactor">
    <cofactor evidence="1">
        <name>Mg(2+)</name>
        <dbReference type="ChEBI" id="CHEBI:18420"/>
    </cofactor>
</comment>
<dbReference type="NCBIfam" id="TIGR02692">
    <property type="entry name" value="tRNA_CCA_actino"/>
    <property type="match status" value="1"/>
</dbReference>
<dbReference type="InterPro" id="IPR043519">
    <property type="entry name" value="NT_sf"/>
</dbReference>
<dbReference type="GO" id="GO:0004810">
    <property type="term" value="F:CCA tRNA nucleotidyltransferase activity"/>
    <property type="evidence" value="ECO:0007669"/>
    <property type="project" value="UniProtKB-EC"/>
</dbReference>
<keyword evidence="10" id="KW-0694">RNA-binding</keyword>
<dbReference type="EMBL" id="JAMOIL010000013">
    <property type="protein sequence ID" value="MCM0620964.1"/>
    <property type="molecule type" value="Genomic_DNA"/>
</dbReference>
<keyword evidence="2 13" id="KW-0808">Transferase</keyword>
<reference evidence="13" key="1">
    <citation type="submission" date="2022-05" db="EMBL/GenBank/DDBJ databases">
        <authorList>
            <person name="Tuo L."/>
        </authorList>
    </citation>
    <scope>NUCLEOTIDE SEQUENCE</scope>
    <source>
        <strain evidence="13">BSK12Z-4</strain>
    </source>
</reference>
<dbReference type="Pfam" id="PF12627">
    <property type="entry name" value="PolyA_pol_RNAbd"/>
    <property type="match status" value="1"/>
</dbReference>
<keyword evidence="4 13" id="KW-0548">Nucleotidyltransferase</keyword>
<dbReference type="InterPro" id="IPR050124">
    <property type="entry name" value="tRNA_CCA-adding_enzyme"/>
</dbReference>
<feature type="domain" description="HD" evidence="12">
    <location>
        <begin position="269"/>
        <end position="388"/>
    </location>
</feature>
<name>A0A9X2IFX1_9ACTN</name>
<dbReference type="GO" id="GO:0008033">
    <property type="term" value="P:tRNA processing"/>
    <property type="evidence" value="ECO:0007669"/>
    <property type="project" value="UniProtKB-KW"/>
</dbReference>
<dbReference type="SMART" id="SM00471">
    <property type="entry name" value="HDc"/>
    <property type="match status" value="1"/>
</dbReference>
<dbReference type="SUPFAM" id="SSF81301">
    <property type="entry name" value="Nucleotidyltransferase"/>
    <property type="match status" value="1"/>
</dbReference>
<dbReference type="InterPro" id="IPR006675">
    <property type="entry name" value="HDIG_dom"/>
</dbReference>
<evidence type="ECO:0000256" key="11">
    <source>
        <dbReference type="SAM" id="Coils"/>
    </source>
</evidence>
<dbReference type="Gene3D" id="3.30.460.10">
    <property type="entry name" value="Beta Polymerase, domain 2"/>
    <property type="match status" value="1"/>
</dbReference>
<evidence type="ECO:0000256" key="9">
    <source>
        <dbReference type="ARBA" id="ARBA00022842"/>
    </source>
</evidence>
<keyword evidence="14" id="KW-1185">Reference proteome</keyword>
<dbReference type="RefSeq" id="WP_250827475.1">
    <property type="nucleotide sequence ID" value="NZ_JAMOIL010000013.1"/>
</dbReference>
<dbReference type="InterPro" id="IPR014065">
    <property type="entry name" value="tRNA_adenylyltransferase"/>
</dbReference>
<keyword evidence="7" id="KW-0692">RNA repair</keyword>
<dbReference type="Pfam" id="PF01743">
    <property type="entry name" value="PolyA_pol"/>
    <property type="match status" value="1"/>
</dbReference>
<keyword evidence="5" id="KW-0479">Metal-binding</keyword>
<dbReference type="FunFam" id="1.10.3090.10:FF:000002">
    <property type="entry name" value="CCA tRNA nucleotidyltransferase"/>
    <property type="match status" value="1"/>
</dbReference>
<dbReference type="Pfam" id="PF01966">
    <property type="entry name" value="HD"/>
    <property type="match status" value="1"/>
</dbReference>
<evidence type="ECO:0000256" key="10">
    <source>
        <dbReference type="ARBA" id="ARBA00022884"/>
    </source>
</evidence>
<dbReference type="CDD" id="cd05398">
    <property type="entry name" value="NT_ClassII-CCAase"/>
    <property type="match status" value="1"/>
</dbReference>
<keyword evidence="11" id="KW-0175">Coiled coil</keyword>
<accession>A0A9X2IFX1</accession>
<dbReference type="GO" id="GO:0005524">
    <property type="term" value="F:ATP binding"/>
    <property type="evidence" value="ECO:0007669"/>
    <property type="project" value="UniProtKB-KW"/>
</dbReference>
<sequence>MPETDPTPVSIVEVQRAVTAELDRLGPVIDDLGRLFTEAGHEIALVGGPVRDAMLGRRHNDLDLTTSARPEETERVLKGWAEGMWDVGREFGTIGCRKGDFQIEVTTYRSESYDPSSRKPDVDFGDSLAGDLGRRDFTVNAMAVRLPARTVEDPFGGVLDLAQGLLRTPGTPEASFSDDPLRMMRAARFAAQLGFDVAPEVVAAMTAMADRIEIISAERVRDELVKLVCARWPRRGLTLLVQTGLAERVLPELPALALERDEHHRHKDVYEHTLTVLEQAIDLEAERLEGPDFVARFAALMHDVGKPRTRKFLDDGSVTFHHHDVVGAKMTRKRMKALRFSNEETEQVSQLVEQHLRFHGYGTGEWTDSAVRRYVRDAGDQLERLHVLTRADSTTRNKRKAERLQRTYDDLERRIADLREREELDSIRPDLDGNQIMEILGIAPGREVGEAYTWLLELRMEEGPQEPEVAREKLLAWWAARG</sequence>
<dbReference type="Gene3D" id="1.10.3090.10">
    <property type="entry name" value="cca-adding enzyme, domain 2"/>
    <property type="match status" value="1"/>
</dbReference>
<evidence type="ECO:0000256" key="6">
    <source>
        <dbReference type="ARBA" id="ARBA00022741"/>
    </source>
</evidence>
<dbReference type="InterPro" id="IPR003607">
    <property type="entry name" value="HD/PDEase_dom"/>
</dbReference>
<evidence type="ECO:0000313" key="14">
    <source>
        <dbReference type="Proteomes" id="UP001139485"/>
    </source>
</evidence>
<keyword evidence="6" id="KW-0547">Nucleotide-binding</keyword>
<keyword evidence="8" id="KW-0067">ATP-binding</keyword>